<dbReference type="SUPFAM" id="SSF46785">
    <property type="entry name" value="Winged helix' DNA-binding domain"/>
    <property type="match status" value="1"/>
</dbReference>
<feature type="region of interest" description="Disordered" evidence="1">
    <location>
        <begin position="183"/>
        <end position="222"/>
    </location>
</feature>
<dbReference type="InterPro" id="IPR036388">
    <property type="entry name" value="WH-like_DNA-bd_sf"/>
</dbReference>
<evidence type="ECO:0000313" key="3">
    <source>
        <dbReference type="EMBL" id="GAA4992975.1"/>
    </source>
</evidence>
<keyword evidence="4" id="KW-1185">Reference proteome</keyword>
<dbReference type="Gene3D" id="1.10.10.10">
    <property type="entry name" value="Winged helix-like DNA-binding domain superfamily/Winged helix DNA-binding domain"/>
    <property type="match status" value="1"/>
</dbReference>
<proteinExistence type="predicted"/>
<feature type="compositionally biased region" description="Acidic residues" evidence="1">
    <location>
        <begin position="193"/>
        <end position="202"/>
    </location>
</feature>
<dbReference type="InterPro" id="IPR011991">
    <property type="entry name" value="ArsR-like_HTH"/>
</dbReference>
<organism evidence="3 4">
    <name type="scientific">Yinghuangia aomiensis</name>
    <dbReference type="NCBI Taxonomy" id="676205"/>
    <lineage>
        <taxon>Bacteria</taxon>
        <taxon>Bacillati</taxon>
        <taxon>Actinomycetota</taxon>
        <taxon>Actinomycetes</taxon>
        <taxon>Kitasatosporales</taxon>
        <taxon>Streptomycetaceae</taxon>
        <taxon>Yinghuangia</taxon>
    </lineage>
</organism>
<dbReference type="EMBL" id="BAABHS010000048">
    <property type="protein sequence ID" value="GAA4992975.1"/>
    <property type="molecule type" value="Genomic_DNA"/>
</dbReference>
<dbReference type="InterPro" id="IPR036390">
    <property type="entry name" value="WH_DNA-bd_sf"/>
</dbReference>
<dbReference type="RefSeq" id="WP_345680525.1">
    <property type="nucleotide sequence ID" value="NZ_BAABHS010000048.1"/>
</dbReference>
<evidence type="ECO:0000259" key="2">
    <source>
        <dbReference type="SMART" id="SM00418"/>
    </source>
</evidence>
<evidence type="ECO:0000256" key="1">
    <source>
        <dbReference type="SAM" id="MobiDB-lite"/>
    </source>
</evidence>
<feature type="compositionally biased region" description="Low complexity" evidence="1">
    <location>
        <begin position="213"/>
        <end position="222"/>
    </location>
</feature>
<dbReference type="CDD" id="cd00090">
    <property type="entry name" value="HTH_ARSR"/>
    <property type="match status" value="1"/>
</dbReference>
<protein>
    <submittedName>
        <fullName evidence="3">Winged helix-turn-helix domain-containing protein</fullName>
    </submittedName>
</protein>
<feature type="domain" description="HTH arsR-type" evidence="2">
    <location>
        <begin position="18"/>
        <end position="100"/>
    </location>
</feature>
<dbReference type="InterPro" id="IPR001845">
    <property type="entry name" value="HTH_ArsR_DNA-bd_dom"/>
</dbReference>
<dbReference type="Pfam" id="PF12840">
    <property type="entry name" value="HTH_20"/>
    <property type="match status" value="1"/>
</dbReference>
<sequence length="222" mass="24552">MSPPPPERAASGNGDRSAIYRTLANPLRRRILGHLQRHGEANSTGLAKALDESTGTTSYHLRKLAEQGFVEEITERSTGRERWWRPLPFDIRMPDPEKMAAAELSAAMAFTRRRADQDVDLYFRVLTQYEGPGGWAQLMRGNFHMTKDELLAFVEEYSALLWKYGHTPQDAPEGARRVALRLFAVPDAGTDEREGDEGDEGDEGGHGAPAPGPAGTPRSPAR</sequence>
<evidence type="ECO:0000313" key="4">
    <source>
        <dbReference type="Proteomes" id="UP001500466"/>
    </source>
</evidence>
<gene>
    <name evidence="3" type="ORF">GCM10023205_77070</name>
</gene>
<dbReference type="SMART" id="SM00418">
    <property type="entry name" value="HTH_ARSR"/>
    <property type="match status" value="1"/>
</dbReference>
<name>A0ABP9IB22_9ACTN</name>
<dbReference type="Proteomes" id="UP001500466">
    <property type="component" value="Unassembled WGS sequence"/>
</dbReference>
<comment type="caution">
    <text evidence="3">The sequence shown here is derived from an EMBL/GenBank/DDBJ whole genome shotgun (WGS) entry which is preliminary data.</text>
</comment>
<reference evidence="4" key="1">
    <citation type="journal article" date="2019" name="Int. J. Syst. Evol. Microbiol.">
        <title>The Global Catalogue of Microorganisms (GCM) 10K type strain sequencing project: providing services to taxonomists for standard genome sequencing and annotation.</title>
        <authorList>
            <consortium name="The Broad Institute Genomics Platform"/>
            <consortium name="The Broad Institute Genome Sequencing Center for Infectious Disease"/>
            <person name="Wu L."/>
            <person name="Ma J."/>
        </authorList>
    </citation>
    <scope>NUCLEOTIDE SEQUENCE [LARGE SCALE GENOMIC DNA]</scope>
    <source>
        <strain evidence="4">JCM 17986</strain>
    </source>
</reference>
<accession>A0ABP9IB22</accession>